<organism evidence="2 3">
    <name type="scientific">Mikania micrantha</name>
    <name type="common">bitter vine</name>
    <dbReference type="NCBI Taxonomy" id="192012"/>
    <lineage>
        <taxon>Eukaryota</taxon>
        <taxon>Viridiplantae</taxon>
        <taxon>Streptophyta</taxon>
        <taxon>Embryophyta</taxon>
        <taxon>Tracheophyta</taxon>
        <taxon>Spermatophyta</taxon>
        <taxon>Magnoliopsida</taxon>
        <taxon>eudicotyledons</taxon>
        <taxon>Gunneridae</taxon>
        <taxon>Pentapetalae</taxon>
        <taxon>asterids</taxon>
        <taxon>campanulids</taxon>
        <taxon>Asterales</taxon>
        <taxon>Asteraceae</taxon>
        <taxon>Asteroideae</taxon>
        <taxon>Heliantheae alliance</taxon>
        <taxon>Eupatorieae</taxon>
        <taxon>Mikania</taxon>
    </lineage>
</organism>
<evidence type="ECO:0000256" key="1">
    <source>
        <dbReference type="SAM" id="MobiDB-lite"/>
    </source>
</evidence>
<proteinExistence type="predicted"/>
<evidence type="ECO:0000313" key="3">
    <source>
        <dbReference type="Proteomes" id="UP000326396"/>
    </source>
</evidence>
<dbReference type="AlphaFoldDB" id="A0A5N6LJ84"/>
<evidence type="ECO:0000313" key="2">
    <source>
        <dbReference type="EMBL" id="KAD2060946.1"/>
    </source>
</evidence>
<accession>A0A5N6LJ84</accession>
<protein>
    <submittedName>
        <fullName evidence="2">Uncharacterized protein</fullName>
    </submittedName>
</protein>
<dbReference type="Proteomes" id="UP000326396">
    <property type="component" value="Unassembled WGS sequence"/>
</dbReference>
<keyword evidence="3" id="KW-1185">Reference proteome</keyword>
<sequence>MKTHCRRRNQEDLRNRPREKGAKMRNKINQQQKVAVVSDLPVTAGGGYGRRDLPLDAVEGNSLLWQGRVRVVMVMVTATVVKRMSQAENPGAAGVSAGVGDAASSSIAWCR</sequence>
<feature type="compositionally biased region" description="Basic and acidic residues" evidence="1">
    <location>
        <begin position="8"/>
        <end position="22"/>
    </location>
</feature>
<gene>
    <name evidence="2" type="ORF">E3N88_41925</name>
</gene>
<feature type="region of interest" description="Disordered" evidence="1">
    <location>
        <begin position="1"/>
        <end position="27"/>
    </location>
</feature>
<comment type="caution">
    <text evidence="2">The sequence shown here is derived from an EMBL/GenBank/DDBJ whole genome shotgun (WGS) entry which is preliminary data.</text>
</comment>
<name>A0A5N6LJ84_9ASTR</name>
<reference evidence="2 3" key="1">
    <citation type="submission" date="2019-05" db="EMBL/GenBank/DDBJ databases">
        <title>Mikania micrantha, genome provides insights into the molecular mechanism of rapid growth.</title>
        <authorList>
            <person name="Liu B."/>
        </authorList>
    </citation>
    <scope>NUCLEOTIDE SEQUENCE [LARGE SCALE GENOMIC DNA]</scope>
    <source>
        <strain evidence="2">NLD-2019</strain>
        <tissue evidence="2">Leaf</tissue>
    </source>
</reference>
<dbReference type="EMBL" id="SZYD01000203">
    <property type="protein sequence ID" value="KAD2060946.1"/>
    <property type="molecule type" value="Genomic_DNA"/>
</dbReference>